<keyword evidence="3" id="KW-1185">Reference proteome</keyword>
<dbReference type="RefSeq" id="WP_163605584.1">
    <property type="nucleotide sequence ID" value="NZ_JAABOO010000001.1"/>
</dbReference>
<evidence type="ECO:0000313" key="2">
    <source>
        <dbReference type="EMBL" id="NER12569.1"/>
    </source>
</evidence>
<name>A0A6P0UL15_9FLAO</name>
<organism evidence="2 3">
    <name type="scientific">Leptobacterium flavescens</name>
    <dbReference type="NCBI Taxonomy" id="472055"/>
    <lineage>
        <taxon>Bacteria</taxon>
        <taxon>Pseudomonadati</taxon>
        <taxon>Bacteroidota</taxon>
        <taxon>Flavobacteriia</taxon>
        <taxon>Flavobacteriales</taxon>
        <taxon>Flavobacteriaceae</taxon>
        <taxon>Leptobacterium</taxon>
    </lineage>
</organism>
<dbReference type="Proteomes" id="UP000468581">
    <property type="component" value="Unassembled WGS sequence"/>
</dbReference>
<sequence length="751" mass="85927">MKTHQNPYKNFPNFVLRTPLLPLSFFEELTAEDVISDKRIKEVFKDPLVKEAIFLASPSLYSEAVKWAEEDRKDDKLKYSILKYIARMSSRCTPFGLFAGCALGKIDEETNIELDDPATNRRHTRLDMNYLVALSQDLTRNKSIKEQLLFVPNSSIYRTGNQLRYIEYKYFNSRRHHHIVAVDHSDYLQLILDKAANGAYLKDLANALVDDEISIEEATEFIEELVDSQLLISELEPSVSGPEFLEQILGVLKKLKGTEKLVTFLTEADKKIEEIDNKIGNPSTSYTDLGEYLKEIETTFELKFLFQTDMELNYKKNTLDPSIAESVRKGISLLNKISPPPRETMLGKFKEAFYERYEEREVLLANALDIEIGVGYKQNQGSGDVSPLVDDLVIPRRAAKNASSEISWNSFHSMFQKKLIDAYKNDAYSIVLKDEDFKNFEQGWDDLPDTLSAMIEVVQVDGEQKIRFSGSGGSSAANLLGRFCHGDEALRKYTQSIIDVEAEINSDKILAEIVHLPESRVGNILMRPSFRPYEIPYLAKSILDEEQQLNLDDLMVSVKANRRIVLRSKKNNKEVVPHLTNAHNYSANSLPIYHFLADMQTQGIRSGIGFNTGPLSGDMEFIPRIEYNDLILQEALWNINKKDMEPLHKASGDNEELKKALKDFRESRRIPPMVMLTDGDNELLINFDNLSSARMLLETVKKRPSFRITEFLFDKNSLVKGNKGYYTNQIVLSFYNENKLSDRKTEKQNGK</sequence>
<feature type="domain" description="Lantibiotic dehydratase N-terminal" evidence="1">
    <location>
        <begin position="46"/>
        <end position="694"/>
    </location>
</feature>
<evidence type="ECO:0000313" key="3">
    <source>
        <dbReference type="Proteomes" id="UP000468581"/>
    </source>
</evidence>
<comment type="caution">
    <text evidence="2">The sequence shown here is derived from an EMBL/GenBank/DDBJ whole genome shotgun (WGS) entry which is preliminary data.</text>
</comment>
<protein>
    <recommendedName>
        <fullName evidence="1">Lantibiotic dehydratase N-terminal domain-containing protein</fullName>
    </recommendedName>
</protein>
<dbReference type="InterPro" id="IPR006827">
    <property type="entry name" value="Lant_deHydtase_N"/>
</dbReference>
<dbReference type="Pfam" id="PF04738">
    <property type="entry name" value="Lant_dehydr_N"/>
    <property type="match status" value="1"/>
</dbReference>
<dbReference type="EMBL" id="JAABOO010000001">
    <property type="protein sequence ID" value="NER12569.1"/>
    <property type="molecule type" value="Genomic_DNA"/>
</dbReference>
<reference evidence="2 3" key="1">
    <citation type="submission" date="2020-01" db="EMBL/GenBank/DDBJ databases">
        <title>Leptobacterium flavescens.</title>
        <authorList>
            <person name="Wang G."/>
        </authorList>
    </citation>
    <scope>NUCLEOTIDE SEQUENCE [LARGE SCALE GENOMIC DNA]</scope>
    <source>
        <strain evidence="2 3">KCTC 22160</strain>
    </source>
</reference>
<proteinExistence type="predicted"/>
<accession>A0A6P0UL15</accession>
<gene>
    <name evidence="2" type="ORF">GWK08_03885</name>
</gene>
<dbReference type="AlphaFoldDB" id="A0A6P0UL15"/>
<evidence type="ECO:0000259" key="1">
    <source>
        <dbReference type="Pfam" id="PF04738"/>
    </source>
</evidence>